<evidence type="ECO:0000313" key="4">
    <source>
        <dbReference type="Proteomes" id="UP000007431"/>
    </source>
</evidence>
<feature type="region of interest" description="Disordered" evidence="1">
    <location>
        <begin position="384"/>
        <end position="646"/>
    </location>
</feature>
<dbReference type="SUPFAM" id="SSF49562">
    <property type="entry name" value="C2 domain (Calcium/lipid-binding domain, CaLB)"/>
    <property type="match status" value="1"/>
</dbReference>
<dbReference type="InParanoid" id="D8PJY9"/>
<feature type="compositionally biased region" description="Low complexity" evidence="1">
    <location>
        <begin position="598"/>
        <end position="609"/>
    </location>
</feature>
<dbReference type="PANTHER" id="PTHR47052">
    <property type="entry name" value="CONSERVED SERINE PROLINE-RICH PROTEIN (AFU_ORTHOLOGUE AFUA_2G01790)"/>
    <property type="match status" value="1"/>
</dbReference>
<feature type="region of interest" description="Disordered" evidence="1">
    <location>
        <begin position="305"/>
        <end position="368"/>
    </location>
</feature>
<reference evidence="3 4" key="1">
    <citation type="journal article" date="2010" name="Nat. Biotechnol.">
        <title>Genome sequence of the model mushroom Schizophyllum commune.</title>
        <authorList>
            <person name="Ohm R.A."/>
            <person name="de Jong J.F."/>
            <person name="Lugones L.G."/>
            <person name="Aerts A."/>
            <person name="Kothe E."/>
            <person name="Stajich J.E."/>
            <person name="de Vries R.P."/>
            <person name="Record E."/>
            <person name="Levasseur A."/>
            <person name="Baker S.E."/>
            <person name="Bartholomew K.A."/>
            <person name="Coutinho P.M."/>
            <person name="Erdmann S."/>
            <person name="Fowler T.J."/>
            <person name="Gathman A.C."/>
            <person name="Lombard V."/>
            <person name="Henrissat B."/>
            <person name="Knabe N."/>
            <person name="Kuees U."/>
            <person name="Lilly W.W."/>
            <person name="Lindquist E."/>
            <person name="Lucas S."/>
            <person name="Magnuson J.K."/>
            <person name="Piumi F."/>
            <person name="Raudaskoski M."/>
            <person name="Salamov A."/>
            <person name="Schmutz J."/>
            <person name="Schwarze F.W.M.R."/>
            <person name="vanKuyk P.A."/>
            <person name="Horton J.S."/>
            <person name="Grigoriev I.V."/>
            <person name="Woesten H.A.B."/>
        </authorList>
    </citation>
    <scope>NUCLEOTIDE SEQUENCE [LARGE SCALE GENOMIC DNA]</scope>
    <source>
        <strain evidence="4">H4-8 / FGSC 9210</strain>
    </source>
</reference>
<dbReference type="InterPro" id="IPR000008">
    <property type="entry name" value="C2_dom"/>
</dbReference>
<organism evidence="4">
    <name type="scientific">Schizophyllum commune (strain H4-8 / FGSC 9210)</name>
    <name type="common">Split gill fungus</name>
    <dbReference type="NCBI Taxonomy" id="578458"/>
    <lineage>
        <taxon>Eukaryota</taxon>
        <taxon>Fungi</taxon>
        <taxon>Dikarya</taxon>
        <taxon>Basidiomycota</taxon>
        <taxon>Agaricomycotina</taxon>
        <taxon>Agaricomycetes</taxon>
        <taxon>Agaricomycetidae</taxon>
        <taxon>Agaricales</taxon>
        <taxon>Schizophyllaceae</taxon>
        <taxon>Schizophyllum</taxon>
    </lineage>
</organism>
<dbReference type="OMA" id="RIEMTYY"/>
<dbReference type="Pfam" id="PF00168">
    <property type="entry name" value="C2"/>
    <property type="match status" value="2"/>
</dbReference>
<keyword evidence="4" id="KW-1185">Reference proteome</keyword>
<feature type="non-terminal residue" evidence="3">
    <location>
        <position position="646"/>
    </location>
</feature>
<evidence type="ECO:0000259" key="2">
    <source>
        <dbReference type="PROSITE" id="PS50004"/>
    </source>
</evidence>
<dbReference type="OrthoDB" id="270970at2759"/>
<proteinExistence type="predicted"/>
<dbReference type="RefSeq" id="XP_003036806.1">
    <property type="nucleotide sequence ID" value="XM_003036760.1"/>
</dbReference>
<protein>
    <recommendedName>
        <fullName evidence="2">C2 domain-containing protein</fullName>
    </recommendedName>
</protein>
<name>D8PJY9_SCHCM</name>
<feature type="compositionally biased region" description="Pro residues" evidence="1">
    <location>
        <begin position="610"/>
        <end position="619"/>
    </location>
</feature>
<dbReference type="eggNOG" id="ENOG502S27K">
    <property type="taxonomic scope" value="Eukaryota"/>
</dbReference>
<dbReference type="Proteomes" id="UP000007431">
    <property type="component" value="Unassembled WGS sequence"/>
</dbReference>
<feature type="compositionally biased region" description="Low complexity" evidence="1">
    <location>
        <begin position="341"/>
        <end position="366"/>
    </location>
</feature>
<dbReference type="KEGG" id="scm:SCHCO_02497908"/>
<dbReference type="VEuPathDB" id="FungiDB:SCHCODRAFT_02497908"/>
<gene>
    <name evidence="3" type="ORF">SCHCODRAFT_103062</name>
</gene>
<dbReference type="CDD" id="cd08681">
    <property type="entry name" value="C2_fungal_Inn1p-like"/>
    <property type="match status" value="1"/>
</dbReference>
<dbReference type="InterPro" id="IPR037791">
    <property type="entry name" value="C2_fungal_Inn1"/>
</dbReference>
<dbReference type="PRINTS" id="PR01217">
    <property type="entry name" value="PRICHEXTENSN"/>
</dbReference>
<dbReference type="InterPro" id="IPR035892">
    <property type="entry name" value="C2_domain_sf"/>
</dbReference>
<dbReference type="Gene3D" id="2.60.40.150">
    <property type="entry name" value="C2 domain"/>
    <property type="match status" value="1"/>
</dbReference>
<dbReference type="InterPro" id="IPR052981">
    <property type="entry name" value="Ingression_C2_domain"/>
</dbReference>
<feature type="region of interest" description="Disordered" evidence="1">
    <location>
        <begin position="75"/>
        <end position="102"/>
    </location>
</feature>
<accession>D8PJY9</accession>
<dbReference type="STRING" id="578458.D8PJY9"/>
<evidence type="ECO:0000256" key="1">
    <source>
        <dbReference type="SAM" id="MobiDB-lite"/>
    </source>
</evidence>
<feature type="compositionally biased region" description="Low complexity" evidence="1">
    <location>
        <begin position="384"/>
        <end position="413"/>
    </location>
</feature>
<dbReference type="SMART" id="SM00239">
    <property type="entry name" value="C2"/>
    <property type="match status" value="1"/>
</dbReference>
<dbReference type="PROSITE" id="PS50004">
    <property type="entry name" value="C2"/>
    <property type="match status" value="1"/>
</dbReference>
<feature type="compositionally biased region" description="Pro residues" evidence="1">
    <location>
        <begin position="414"/>
        <end position="428"/>
    </location>
</feature>
<evidence type="ECO:0000313" key="3">
    <source>
        <dbReference type="EMBL" id="EFJ01904.1"/>
    </source>
</evidence>
<dbReference type="EMBL" id="GL377302">
    <property type="protein sequence ID" value="EFJ01904.1"/>
    <property type="molecule type" value="Genomic_DNA"/>
</dbReference>
<sequence>MTSTPREIGTLIVVILKANHLPNKRHIGKQDPYCVVTVNGEKRRTKAIKRGGQHPEWDEEIRFTLYEDTDDILQRTAQDDGTPPPPPPKDNRKGPKKIKGGKSMHMACFADDPREPDLIGETNVDLTEVLTKGETDDWFDLSYKDRFAGKVYLELTFWSNEPPPEKKAAPKVPKTNKEYGGRGSFIPLPEGAPSIAGRPSQGLRTTSLYANPRTASDGSSTIRGSTSLANLDLYVAPYEQPGPSGVDALADDFGRITIPDHQRRESFPNSDGSYIPPRSSTRMVSMSAIPSHHTEGSIYPHGRPLTPPGQASSFQPQYAPPPTNGYVRTTGRGPRYSVPTSSSGFMPLPSSSSFSAGTDSSMSIPPSTTPIPFPSYVSGYAPSPTTAPGSAGPTPSPAPYGSQFATSPSYPYQQYPPPQPPVSAPPLPQQYSGGAQPPLPPPSVPPVAASAPPQGYNAYPPQPPDGSAFASNQGGSRPLPVNPQGSQIAGPQPPYPMQPSAAPIAPVTPMPTSGSYVASQPMPQPPALPTSGSYVAPQNMGYPYQNVPPPPPLSTINGLPQPPAHPDPARRRTSLPVPPGYAGASGFQPMPPPPPTPGEYLPSPHEQPMQPSPPPPPSHIPASGSGFPGPPPPLPPSLMQHAQWAQ</sequence>
<dbReference type="HOGENOM" id="CLU_421490_0_0_1"/>
<feature type="domain" description="C2" evidence="2">
    <location>
        <begin position="1"/>
        <end position="139"/>
    </location>
</feature>
<dbReference type="GeneID" id="9588287"/>
<dbReference type="PANTHER" id="PTHR47052:SF3">
    <property type="entry name" value="INGRESSION PROTEIN 1"/>
    <property type="match status" value="1"/>
</dbReference>
<dbReference type="AlphaFoldDB" id="D8PJY9"/>